<dbReference type="Gramene" id="PRQ20156">
    <property type="protein sequence ID" value="PRQ20156"/>
    <property type="gene ID" value="RchiOBHm_Chr7g0225071"/>
</dbReference>
<organism evidence="1 2">
    <name type="scientific">Rosa chinensis</name>
    <name type="common">China rose</name>
    <dbReference type="NCBI Taxonomy" id="74649"/>
    <lineage>
        <taxon>Eukaryota</taxon>
        <taxon>Viridiplantae</taxon>
        <taxon>Streptophyta</taxon>
        <taxon>Embryophyta</taxon>
        <taxon>Tracheophyta</taxon>
        <taxon>Spermatophyta</taxon>
        <taxon>Magnoliopsida</taxon>
        <taxon>eudicotyledons</taxon>
        <taxon>Gunneridae</taxon>
        <taxon>Pentapetalae</taxon>
        <taxon>rosids</taxon>
        <taxon>fabids</taxon>
        <taxon>Rosales</taxon>
        <taxon>Rosaceae</taxon>
        <taxon>Rosoideae</taxon>
        <taxon>Rosoideae incertae sedis</taxon>
        <taxon>Rosa</taxon>
    </lineage>
</organism>
<name>A0A2P6PDZ3_ROSCH</name>
<accession>A0A2P6PDZ3</accession>
<sequence length="59" mass="6824">MIPGVVQQLQIVLTMVERVEVEQVVEVKDMNMDNLLWMEDSNLPVKVILIMPPKMKTTE</sequence>
<evidence type="ECO:0000313" key="1">
    <source>
        <dbReference type="EMBL" id="PRQ20156.1"/>
    </source>
</evidence>
<gene>
    <name evidence="1" type="ORF">RchiOBHm_Chr7g0225071</name>
</gene>
<dbReference type="EMBL" id="PDCK01000045">
    <property type="protein sequence ID" value="PRQ20156.1"/>
    <property type="molecule type" value="Genomic_DNA"/>
</dbReference>
<evidence type="ECO:0000313" key="2">
    <source>
        <dbReference type="Proteomes" id="UP000238479"/>
    </source>
</evidence>
<proteinExistence type="predicted"/>
<keyword evidence="2" id="KW-1185">Reference proteome</keyword>
<dbReference type="Proteomes" id="UP000238479">
    <property type="component" value="Chromosome 7"/>
</dbReference>
<dbReference type="AlphaFoldDB" id="A0A2P6PDZ3"/>
<protein>
    <submittedName>
        <fullName evidence="1">Uncharacterized protein</fullName>
    </submittedName>
</protein>
<reference evidence="1 2" key="1">
    <citation type="journal article" date="2018" name="Nat. Genet.">
        <title>The Rosa genome provides new insights in the design of modern roses.</title>
        <authorList>
            <person name="Bendahmane M."/>
        </authorList>
    </citation>
    <scope>NUCLEOTIDE SEQUENCE [LARGE SCALE GENOMIC DNA]</scope>
    <source>
        <strain evidence="2">cv. Old Blush</strain>
    </source>
</reference>
<comment type="caution">
    <text evidence="1">The sequence shown here is derived from an EMBL/GenBank/DDBJ whole genome shotgun (WGS) entry which is preliminary data.</text>
</comment>